<feature type="domain" description="Cellulase Ig-like" evidence="7">
    <location>
        <begin position="55"/>
        <end position="131"/>
    </location>
</feature>
<dbReference type="EMBL" id="JASVDS010000004">
    <property type="protein sequence ID" value="MDL5033116.1"/>
    <property type="molecule type" value="Genomic_DNA"/>
</dbReference>
<dbReference type="Gene3D" id="2.60.40.10">
    <property type="entry name" value="Immunoglobulins"/>
    <property type="match status" value="1"/>
</dbReference>
<feature type="domain" description="Glycoside hydrolase family 9" evidence="6">
    <location>
        <begin position="161"/>
        <end position="559"/>
    </location>
</feature>
<name>A0ABT7LNP2_9BURK</name>
<dbReference type="Proteomes" id="UP001238603">
    <property type="component" value="Unassembled WGS sequence"/>
</dbReference>
<keyword evidence="3" id="KW-0119">Carbohydrate metabolism</keyword>
<keyword evidence="2 8" id="KW-0378">Hydrolase</keyword>
<dbReference type="InterPro" id="IPR013783">
    <property type="entry name" value="Ig-like_fold"/>
</dbReference>
<dbReference type="SUPFAM" id="SSF48208">
    <property type="entry name" value="Six-hairpin glycosidases"/>
    <property type="match status" value="1"/>
</dbReference>
<dbReference type="InterPro" id="IPR004197">
    <property type="entry name" value="Cellulase_Ig-like"/>
</dbReference>
<dbReference type="RefSeq" id="WP_285983209.1">
    <property type="nucleotide sequence ID" value="NZ_JASVDS010000004.1"/>
</dbReference>
<dbReference type="Pfam" id="PF02927">
    <property type="entry name" value="CelD_N"/>
    <property type="match status" value="1"/>
</dbReference>
<dbReference type="InterPro" id="IPR012341">
    <property type="entry name" value="6hp_glycosidase-like_sf"/>
</dbReference>
<protein>
    <submittedName>
        <fullName evidence="8">Glycoside hydrolase family 9 protein</fullName>
    </submittedName>
</protein>
<dbReference type="SUPFAM" id="SSF81296">
    <property type="entry name" value="E set domains"/>
    <property type="match status" value="1"/>
</dbReference>
<evidence type="ECO:0000259" key="6">
    <source>
        <dbReference type="Pfam" id="PF00759"/>
    </source>
</evidence>
<gene>
    <name evidence="8" type="ORF">QRD43_14470</name>
</gene>
<dbReference type="InterPro" id="IPR008928">
    <property type="entry name" value="6-hairpin_glycosidase_sf"/>
</dbReference>
<keyword evidence="4" id="KW-0326">Glycosidase</keyword>
<comment type="similarity">
    <text evidence="1">Belongs to the glycosyl hydrolase 9 (cellulase E) family.</text>
</comment>
<evidence type="ECO:0000256" key="3">
    <source>
        <dbReference type="ARBA" id="ARBA00023277"/>
    </source>
</evidence>
<dbReference type="Pfam" id="PF00759">
    <property type="entry name" value="Glyco_hydro_9"/>
    <property type="match status" value="1"/>
</dbReference>
<evidence type="ECO:0000313" key="8">
    <source>
        <dbReference type="EMBL" id="MDL5033116.1"/>
    </source>
</evidence>
<keyword evidence="5" id="KW-0624">Polysaccharide degradation</keyword>
<reference evidence="8 9" key="1">
    <citation type="submission" date="2023-06" db="EMBL/GenBank/DDBJ databases">
        <title>Pelomonas sp. APW6 16S ribosomal RNA gene genome sequencing and assembly.</title>
        <authorList>
            <person name="Woo H."/>
        </authorList>
    </citation>
    <scope>NUCLEOTIDE SEQUENCE [LARGE SCALE GENOMIC DNA]</scope>
    <source>
        <strain evidence="8 9">APW6</strain>
    </source>
</reference>
<dbReference type="Gene3D" id="1.50.10.10">
    <property type="match status" value="1"/>
</dbReference>
<dbReference type="PANTHER" id="PTHR22298">
    <property type="entry name" value="ENDO-1,4-BETA-GLUCANASE"/>
    <property type="match status" value="1"/>
</dbReference>
<organism evidence="8 9">
    <name type="scientific">Roseateles subflavus</name>
    <dbReference type="NCBI Taxonomy" id="3053353"/>
    <lineage>
        <taxon>Bacteria</taxon>
        <taxon>Pseudomonadati</taxon>
        <taxon>Pseudomonadota</taxon>
        <taxon>Betaproteobacteria</taxon>
        <taxon>Burkholderiales</taxon>
        <taxon>Sphaerotilaceae</taxon>
        <taxon>Roseateles</taxon>
    </lineage>
</organism>
<dbReference type="GO" id="GO:0016787">
    <property type="term" value="F:hydrolase activity"/>
    <property type="evidence" value="ECO:0007669"/>
    <property type="project" value="UniProtKB-KW"/>
</dbReference>
<comment type="caution">
    <text evidence="8">The sequence shown here is derived from an EMBL/GenBank/DDBJ whole genome shotgun (WGS) entry which is preliminary data.</text>
</comment>
<keyword evidence="9" id="KW-1185">Reference proteome</keyword>
<dbReference type="InterPro" id="IPR014756">
    <property type="entry name" value="Ig_E-set"/>
</dbReference>
<evidence type="ECO:0000256" key="1">
    <source>
        <dbReference type="ARBA" id="ARBA00007072"/>
    </source>
</evidence>
<evidence type="ECO:0000313" key="9">
    <source>
        <dbReference type="Proteomes" id="UP001238603"/>
    </source>
</evidence>
<evidence type="ECO:0000256" key="2">
    <source>
        <dbReference type="ARBA" id="ARBA00022801"/>
    </source>
</evidence>
<evidence type="ECO:0000256" key="5">
    <source>
        <dbReference type="ARBA" id="ARBA00023326"/>
    </source>
</evidence>
<proteinExistence type="inferred from homology"/>
<evidence type="ECO:0000259" key="7">
    <source>
        <dbReference type="Pfam" id="PF02927"/>
    </source>
</evidence>
<evidence type="ECO:0000256" key="4">
    <source>
        <dbReference type="ARBA" id="ARBA00023295"/>
    </source>
</evidence>
<accession>A0ABT7LNP2</accession>
<sequence>MPALPPAHVRVDPVRPLRQRLAPLRRTLLWALVGTGLAHAGPSSTVQLPTAPLLVQMNQLALERLGPKKAIVESRGLDEQGRYRLRRDGRIVAEGALTALPAFEAWTPGKRHFEVDFTAQTQAGRYELEVQVGTARARSLPVVVRDQALFGRAAGALLSYFRQSRHTDPGDHRRRIFDTQRHVDVWGGWRDAGGDTGKYLSHLGYANHFNPQQAPMAAWVLAYTAHQAPGLYRQAGLLRQVRDEAFWGADYLHRVLDPEGYFYTTVFDQWGKPGAERMVVGYEGEEGTYTRGYRSAFRAGGGLAIAALARAAQLSHSAGQRGQFPGATYLADAERAFAHLQAHNLAYCADGHENVIDDYTALLAAVELHRATARATYLEAARQRARQLLARQDERGQFYSDQPGQRPYYHAVEAGLPLISLVHYLSIEQDPARAAPVREALSRALAHQLALDTEVANPYAYARQRFKLFQDGAIQEPERTGFFIPHRNETGYWWQGESARLASLATAAVLAGREVDPAPQEAYGIQPPLARFAQAQIDWTLGRNPYGLSMFYGLGQRNPPTALDSAGVMLRGGISNGITGADGRDTGEGIAFAPGPEDHQWRWIEQWLPHSAWMLLAAVEMAGR</sequence>
<dbReference type="InterPro" id="IPR001701">
    <property type="entry name" value="Glyco_hydro_9"/>
</dbReference>